<dbReference type="Proteomes" id="UP001221757">
    <property type="component" value="Unassembled WGS sequence"/>
</dbReference>
<evidence type="ECO:0000256" key="1">
    <source>
        <dbReference type="SAM" id="MobiDB-lite"/>
    </source>
</evidence>
<gene>
    <name evidence="2" type="ORF">B0H17DRAFT_1330027</name>
</gene>
<sequence>MALFGAFPALSFPYLPHIAPRLLAIDDIPCLPPAPSPRPSLASLAHTRAAGTSHRCPVWDPSGPLARCAHRYSLADSRHGILWGRHSPMPSSASPFALGVRFVITHIPPHPPFARCALRAIIHRSDALLLPLASFPVAVCRPWRCSPPSERDVAPYLARQNSSATPALLAFAQRRRPADDELRAPLQARPRPRSPRITASAPPPRRGSRSASRLADSAGQRLVRRYRGNDGPDCWSCQLLTSSDGQQVTHKQELDLADPTPLYGVAAGKRITALLRV</sequence>
<feature type="compositionally biased region" description="Low complexity" evidence="1">
    <location>
        <begin position="209"/>
        <end position="218"/>
    </location>
</feature>
<proteinExistence type="predicted"/>
<keyword evidence="3" id="KW-1185">Reference proteome</keyword>
<reference evidence="2" key="1">
    <citation type="submission" date="2023-03" db="EMBL/GenBank/DDBJ databases">
        <title>Massive genome expansion in bonnet fungi (Mycena s.s.) driven by repeated elements and novel gene families across ecological guilds.</title>
        <authorList>
            <consortium name="Lawrence Berkeley National Laboratory"/>
            <person name="Harder C.B."/>
            <person name="Miyauchi S."/>
            <person name="Viragh M."/>
            <person name="Kuo A."/>
            <person name="Thoen E."/>
            <person name="Andreopoulos B."/>
            <person name="Lu D."/>
            <person name="Skrede I."/>
            <person name="Drula E."/>
            <person name="Henrissat B."/>
            <person name="Morin E."/>
            <person name="Kohler A."/>
            <person name="Barry K."/>
            <person name="LaButti K."/>
            <person name="Morin E."/>
            <person name="Salamov A."/>
            <person name="Lipzen A."/>
            <person name="Mereny Z."/>
            <person name="Hegedus B."/>
            <person name="Baldrian P."/>
            <person name="Stursova M."/>
            <person name="Weitz H."/>
            <person name="Taylor A."/>
            <person name="Grigoriev I.V."/>
            <person name="Nagy L.G."/>
            <person name="Martin F."/>
            <person name="Kauserud H."/>
        </authorList>
    </citation>
    <scope>NUCLEOTIDE SEQUENCE</scope>
    <source>
        <strain evidence="2">CBHHK067</strain>
    </source>
</reference>
<feature type="compositionally biased region" description="Low complexity" evidence="1">
    <location>
        <begin position="184"/>
        <end position="200"/>
    </location>
</feature>
<protein>
    <submittedName>
        <fullName evidence="2">Uncharacterized protein</fullName>
    </submittedName>
</protein>
<accession>A0AAD7DM08</accession>
<evidence type="ECO:0000313" key="3">
    <source>
        <dbReference type="Proteomes" id="UP001221757"/>
    </source>
</evidence>
<evidence type="ECO:0000313" key="2">
    <source>
        <dbReference type="EMBL" id="KAJ7694443.1"/>
    </source>
</evidence>
<dbReference type="AlphaFoldDB" id="A0AAD7DM08"/>
<dbReference type="EMBL" id="JARKIE010000042">
    <property type="protein sequence ID" value="KAJ7694443.1"/>
    <property type="molecule type" value="Genomic_DNA"/>
</dbReference>
<feature type="region of interest" description="Disordered" evidence="1">
    <location>
        <begin position="174"/>
        <end position="219"/>
    </location>
</feature>
<organism evidence="2 3">
    <name type="scientific">Mycena rosella</name>
    <name type="common">Pink bonnet</name>
    <name type="synonym">Agaricus rosellus</name>
    <dbReference type="NCBI Taxonomy" id="1033263"/>
    <lineage>
        <taxon>Eukaryota</taxon>
        <taxon>Fungi</taxon>
        <taxon>Dikarya</taxon>
        <taxon>Basidiomycota</taxon>
        <taxon>Agaricomycotina</taxon>
        <taxon>Agaricomycetes</taxon>
        <taxon>Agaricomycetidae</taxon>
        <taxon>Agaricales</taxon>
        <taxon>Marasmiineae</taxon>
        <taxon>Mycenaceae</taxon>
        <taxon>Mycena</taxon>
    </lineage>
</organism>
<comment type="caution">
    <text evidence="2">The sequence shown here is derived from an EMBL/GenBank/DDBJ whole genome shotgun (WGS) entry which is preliminary data.</text>
</comment>
<name>A0AAD7DM08_MYCRO</name>